<accession>A0A5C6CVF2</accession>
<dbReference type="Pfam" id="PF00144">
    <property type="entry name" value="Beta-lactamase"/>
    <property type="match status" value="1"/>
</dbReference>
<evidence type="ECO:0000256" key="1">
    <source>
        <dbReference type="SAM" id="SignalP"/>
    </source>
</evidence>
<name>A0A5C6CVF2_9BACT</name>
<organism evidence="3 4">
    <name type="scientific">Bythopirellula polymerisocia</name>
    <dbReference type="NCBI Taxonomy" id="2528003"/>
    <lineage>
        <taxon>Bacteria</taxon>
        <taxon>Pseudomonadati</taxon>
        <taxon>Planctomycetota</taxon>
        <taxon>Planctomycetia</taxon>
        <taxon>Pirellulales</taxon>
        <taxon>Lacipirellulaceae</taxon>
        <taxon>Bythopirellula</taxon>
    </lineage>
</organism>
<dbReference type="EMBL" id="SJPS01000002">
    <property type="protein sequence ID" value="TWU28532.1"/>
    <property type="molecule type" value="Genomic_DNA"/>
</dbReference>
<feature type="signal peptide" evidence="1">
    <location>
        <begin position="1"/>
        <end position="22"/>
    </location>
</feature>
<dbReference type="GO" id="GO:0019875">
    <property type="term" value="F:6-aminohexanoate-dimer hydrolase activity"/>
    <property type="evidence" value="ECO:0007669"/>
    <property type="project" value="UniProtKB-EC"/>
</dbReference>
<dbReference type="PANTHER" id="PTHR43283:SF14">
    <property type="entry name" value="BLL8153 PROTEIN"/>
    <property type="match status" value="1"/>
</dbReference>
<evidence type="ECO:0000313" key="4">
    <source>
        <dbReference type="Proteomes" id="UP000318437"/>
    </source>
</evidence>
<proteinExistence type="predicted"/>
<evidence type="ECO:0000313" key="3">
    <source>
        <dbReference type="EMBL" id="TWU28532.1"/>
    </source>
</evidence>
<dbReference type="InterPro" id="IPR012338">
    <property type="entry name" value="Beta-lactam/transpept-like"/>
</dbReference>
<dbReference type="RefSeq" id="WP_146450093.1">
    <property type="nucleotide sequence ID" value="NZ_SJPS01000002.1"/>
</dbReference>
<feature type="chain" id="PRO_5023007594" evidence="1">
    <location>
        <begin position="23"/>
        <end position="419"/>
    </location>
</feature>
<comment type="caution">
    <text evidence="3">The sequence shown here is derived from an EMBL/GenBank/DDBJ whole genome shotgun (WGS) entry which is preliminary data.</text>
</comment>
<protein>
    <submittedName>
        <fullName evidence="3">6-aminohexanoate-dimer hydrolase</fullName>
        <ecNumber evidence="3">3.5.1.46</ecNumber>
    </submittedName>
</protein>
<dbReference type="OrthoDB" id="9773047at2"/>
<dbReference type="EC" id="3.5.1.46" evidence="3"/>
<sequence length="419" mass="45391" precursor="true">MSLRSVTPLFLSATLLATSALGQVETLEQPAPAAARASYPHATEPIGSVRETYDGVLTPEMAVNTFRNIDRLFPARTVPRSLAPMPLPPAAVPLVNVSFQVGNKAYDLIDYLYINKIAALLVLKEGRVKLELYRFGNSARTRWMSMSVAKSITSTLIGSAVKQGYIESLTDDVTEYVPSLSGSAYDGVTIRDVLMMSSGVGWSEEYTDPASDRRRLLEAQIAQVPGGALAVMKSLPRVAEPGTVNNYNTGETQVAAEVLRGAVGQTLAKYLSERIWSKFGMEADANWWLESPDGIEIGGSGFSATLRDYGRFGQFLLNGGRAGGEAILPSYWIREATTPKVLKGGTPLEYGYLWWTGTTPASREDGAYMAIGIHGQTLYVNPVAKVVVVAWGARPEPMAEYAIDDWLFCDAVADALKSK</sequence>
<keyword evidence="4" id="KW-1185">Reference proteome</keyword>
<keyword evidence="1" id="KW-0732">Signal</keyword>
<dbReference type="AlphaFoldDB" id="A0A5C6CVF2"/>
<feature type="domain" description="Beta-lactamase-related" evidence="2">
    <location>
        <begin position="118"/>
        <end position="405"/>
    </location>
</feature>
<gene>
    <name evidence="3" type="primary">nylB'</name>
    <name evidence="3" type="ORF">Pla144_18220</name>
</gene>
<keyword evidence="3" id="KW-0378">Hydrolase</keyword>
<reference evidence="3 4" key="1">
    <citation type="submission" date="2019-02" db="EMBL/GenBank/DDBJ databases">
        <title>Deep-cultivation of Planctomycetes and their phenomic and genomic characterization uncovers novel biology.</title>
        <authorList>
            <person name="Wiegand S."/>
            <person name="Jogler M."/>
            <person name="Boedeker C."/>
            <person name="Pinto D."/>
            <person name="Vollmers J."/>
            <person name="Rivas-Marin E."/>
            <person name="Kohn T."/>
            <person name="Peeters S.H."/>
            <person name="Heuer A."/>
            <person name="Rast P."/>
            <person name="Oberbeckmann S."/>
            <person name="Bunk B."/>
            <person name="Jeske O."/>
            <person name="Meyerdierks A."/>
            <person name="Storesund J.E."/>
            <person name="Kallscheuer N."/>
            <person name="Luecker S."/>
            <person name="Lage O.M."/>
            <person name="Pohl T."/>
            <person name="Merkel B.J."/>
            <person name="Hornburger P."/>
            <person name="Mueller R.-W."/>
            <person name="Bruemmer F."/>
            <person name="Labrenz M."/>
            <person name="Spormann A.M."/>
            <person name="Op Den Camp H."/>
            <person name="Overmann J."/>
            <person name="Amann R."/>
            <person name="Jetten M.S.M."/>
            <person name="Mascher T."/>
            <person name="Medema M.H."/>
            <person name="Devos D.P."/>
            <person name="Kaster A.-K."/>
            <person name="Ovreas L."/>
            <person name="Rohde M."/>
            <person name="Galperin M.Y."/>
            <person name="Jogler C."/>
        </authorList>
    </citation>
    <scope>NUCLEOTIDE SEQUENCE [LARGE SCALE GENOMIC DNA]</scope>
    <source>
        <strain evidence="3 4">Pla144</strain>
    </source>
</reference>
<dbReference type="InterPro" id="IPR050789">
    <property type="entry name" value="Diverse_Enzym_Activities"/>
</dbReference>
<evidence type="ECO:0000259" key="2">
    <source>
        <dbReference type="Pfam" id="PF00144"/>
    </source>
</evidence>
<dbReference type="Gene3D" id="3.40.710.10">
    <property type="entry name" value="DD-peptidase/beta-lactamase superfamily"/>
    <property type="match status" value="1"/>
</dbReference>
<dbReference type="SUPFAM" id="SSF56601">
    <property type="entry name" value="beta-lactamase/transpeptidase-like"/>
    <property type="match status" value="1"/>
</dbReference>
<dbReference type="Proteomes" id="UP000318437">
    <property type="component" value="Unassembled WGS sequence"/>
</dbReference>
<dbReference type="PANTHER" id="PTHR43283">
    <property type="entry name" value="BETA-LACTAMASE-RELATED"/>
    <property type="match status" value="1"/>
</dbReference>
<dbReference type="InterPro" id="IPR001466">
    <property type="entry name" value="Beta-lactam-related"/>
</dbReference>